<dbReference type="RefSeq" id="WP_038646545.1">
    <property type="nucleotide sequence ID" value="NZ_CP009454.1"/>
</dbReference>
<reference evidence="2 3" key="1">
    <citation type="submission" date="2014-09" db="EMBL/GenBank/DDBJ databases">
        <authorList>
            <person name="Chan K.-G."/>
        </authorList>
    </citation>
    <scope>NUCLEOTIDE SEQUENCE [LARGE SCALE GENOMIC DNA]</scope>
    <source>
        <strain evidence="2 3">ND04</strain>
    </source>
</reference>
<evidence type="ECO:0000259" key="1">
    <source>
        <dbReference type="Pfam" id="PF20247"/>
    </source>
</evidence>
<protein>
    <recommendedName>
        <fullName evidence="1">DUF6602 domain-containing protein</fullName>
    </recommendedName>
</protein>
<gene>
    <name evidence="2" type="ORF">LH22_11310</name>
</gene>
<dbReference type="EMBL" id="CP009454">
    <property type="protein sequence ID" value="AIR86019.1"/>
    <property type="molecule type" value="Genomic_DNA"/>
</dbReference>
<sequence>MLRKSSELLREFIEYEKKVLAELPDMPHMPTLGDAYEEITKTMLEKDYVLPPEFDLHVVSGFITVNGKLLPQQIDCMLVVGKGVRYGRTDKYLCEIDQVLCVFEVKKTLNKADLSDAMEHLAAIRRAHTDNFERKVEEGFLPKIDNASKHFSQLTGRETIVNYEQINSLPPEDGILLYSLVQEILAPVTIIHGYAGYKKESGLRGAFGDILQEKFDSGDNSFGVLSLPNIVTSNEFSLVKTGGLPFIVPNKNSEWVSIISTRFNPLEIILEVVWSKISSHFEVAMPWDDDVYMNNISPFMLAIPKAQGEQVGWKYETIDWNEKKLLRSDDNTWSPDFLNPAQMSIMRLISAYGELEINFENEKYFEERYGVELKTEIAALISTRIFMMSRDSIKPINQHTLLLDGEDGTGYVASDRDRFDSWCSINDIEPHYTHMVIY</sequence>
<accession>A0ABM5RJ35</accession>
<keyword evidence="3" id="KW-1185">Reference proteome</keyword>
<proteinExistence type="predicted"/>
<feature type="domain" description="DUF6602" evidence="1">
    <location>
        <begin position="27"/>
        <end position="126"/>
    </location>
</feature>
<name>A0ABM5RJ35_9GAMM</name>
<evidence type="ECO:0000313" key="2">
    <source>
        <dbReference type="EMBL" id="AIR86019.1"/>
    </source>
</evidence>
<evidence type="ECO:0000313" key="3">
    <source>
        <dbReference type="Proteomes" id="UP000029495"/>
    </source>
</evidence>
<organism evidence="2 3">
    <name type="scientific">Pantoea rwandensis</name>
    <dbReference type="NCBI Taxonomy" id="1076550"/>
    <lineage>
        <taxon>Bacteria</taxon>
        <taxon>Pseudomonadati</taxon>
        <taxon>Pseudomonadota</taxon>
        <taxon>Gammaproteobacteria</taxon>
        <taxon>Enterobacterales</taxon>
        <taxon>Erwiniaceae</taxon>
        <taxon>Pantoea</taxon>
    </lineage>
</organism>
<dbReference type="Pfam" id="PF20247">
    <property type="entry name" value="DUF6602"/>
    <property type="match status" value="1"/>
</dbReference>
<dbReference type="Proteomes" id="UP000029495">
    <property type="component" value="Chromosome"/>
</dbReference>
<dbReference type="InterPro" id="IPR046537">
    <property type="entry name" value="DUF6602"/>
</dbReference>